<evidence type="ECO:0008006" key="4">
    <source>
        <dbReference type="Google" id="ProtNLM"/>
    </source>
</evidence>
<keyword evidence="3" id="KW-1185">Reference proteome</keyword>
<organism evidence="2 3">
    <name type="scientific">Cordylochernes scorpioides</name>
    <dbReference type="NCBI Taxonomy" id="51811"/>
    <lineage>
        <taxon>Eukaryota</taxon>
        <taxon>Metazoa</taxon>
        <taxon>Ecdysozoa</taxon>
        <taxon>Arthropoda</taxon>
        <taxon>Chelicerata</taxon>
        <taxon>Arachnida</taxon>
        <taxon>Pseudoscorpiones</taxon>
        <taxon>Cheliferoidea</taxon>
        <taxon>Chernetidae</taxon>
        <taxon>Cordylochernes</taxon>
    </lineage>
</organism>
<dbReference type="EMBL" id="CP092876">
    <property type="protein sequence ID" value="UYV76401.1"/>
    <property type="molecule type" value="Genomic_DNA"/>
</dbReference>
<feature type="region of interest" description="Disordered" evidence="1">
    <location>
        <begin position="50"/>
        <end position="78"/>
    </location>
</feature>
<evidence type="ECO:0000313" key="2">
    <source>
        <dbReference type="EMBL" id="UYV76401.1"/>
    </source>
</evidence>
<proteinExistence type="predicted"/>
<feature type="region of interest" description="Disordered" evidence="1">
    <location>
        <begin position="93"/>
        <end position="119"/>
    </location>
</feature>
<accession>A0ABY6L5G8</accession>
<sequence>MYLPRLPPVTSARLPCRRTSMSKWRQNFLSFVPQQTVSKAIHRFNKLGHEGDVAEEEESALPTLQPTKRSSKSDFRNSRVSIRKIARETGIRKSFVHRISKKGTQPQGVQAPKNSDPHG</sequence>
<name>A0ABY6L5G8_9ARAC</name>
<reference evidence="2 3" key="1">
    <citation type="submission" date="2022-01" db="EMBL/GenBank/DDBJ databases">
        <title>A chromosomal length assembly of Cordylochernes scorpioides.</title>
        <authorList>
            <person name="Zeh D."/>
            <person name="Zeh J."/>
        </authorList>
    </citation>
    <scope>NUCLEOTIDE SEQUENCE [LARGE SCALE GENOMIC DNA]</scope>
    <source>
        <strain evidence="2">IN4F17</strain>
        <tissue evidence="2">Whole Body</tissue>
    </source>
</reference>
<protein>
    <recommendedName>
        <fullName evidence="4">DUF4817 domain-containing protein</fullName>
    </recommendedName>
</protein>
<evidence type="ECO:0000313" key="3">
    <source>
        <dbReference type="Proteomes" id="UP001235939"/>
    </source>
</evidence>
<dbReference type="Proteomes" id="UP001235939">
    <property type="component" value="Chromosome 14"/>
</dbReference>
<evidence type="ECO:0000256" key="1">
    <source>
        <dbReference type="SAM" id="MobiDB-lite"/>
    </source>
</evidence>
<gene>
    <name evidence="2" type="ORF">LAZ67_14000289</name>
</gene>